<dbReference type="AlphaFoldDB" id="A0A4Y8S848"/>
<dbReference type="EMBL" id="SOZE01000023">
    <property type="protein sequence ID" value="TFF35223.1"/>
    <property type="molecule type" value="Genomic_DNA"/>
</dbReference>
<keyword evidence="2" id="KW-1185">Reference proteome</keyword>
<evidence type="ECO:0008006" key="3">
    <source>
        <dbReference type="Google" id="ProtNLM"/>
    </source>
</evidence>
<protein>
    <recommendedName>
        <fullName evidence="3">DUF4145 domain-containing protein</fullName>
    </recommendedName>
</protein>
<gene>
    <name evidence="1" type="ORF">E2R66_19870</name>
</gene>
<proteinExistence type="predicted"/>
<dbReference type="OrthoDB" id="793395at2"/>
<accession>A0A4Y8S848</accession>
<evidence type="ECO:0000313" key="2">
    <source>
        <dbReference type="Proteomes" id="UP000297540"/>
    </source>
</evidence>
<dbReference type="RefSeq" id="WP_133233697.1">
    <property type="nucleotide sequence ID" value="NZ_SOZE01000023.1"/>
</dbReference>
<organism evidence="1 2">
    <name type="scientific">Mucilaginibacter psychrotolerans</name>
    <dbReference type="NCBI Taxonomy" id="1524096"/>
    <lineage>
        <taxon>Bacteria</taxon>
        <taxon>Pseudomonadati</taxon>
        <taxon>Bacteroidota</taxon>
        <taxon>Sphingobacteriia</taxon>
        <taxon>Sphingobacteriales</taxon>
        <taxon>Sphingobacteriaceae</taxon>
        <taxon>Mucilaginibacter</taxon>
    </lineage>
</organism>
<comment type="caution">
    <text evidence="1">The sequence shown here is derived from an EMBL/GenBank/DDBJ whole genome shotgun (WGS) entry which is preliminary data.</text>
</comment>
<name>A0A4Y8S848_9SPHI</name>
<evidence type="ECO:0000313" key="1">
    <source>
        <dbReference type="EMBL" id="TFF35223.1"/>
    </source>
</evidence>
<reference evidence="1 2" key="1">
    <citation type="journal article" date="2017" name="Int. J. Syst. Evol. Microbiol.">
        <title>Mucilaginibacterpsychrotolerans sp. nov., isolated from peatlands.</title>
        <authorList>
            <person name="Deng Y."/>
            <person name="Shen L."/>
            <person name="Xu B."/>
            <person name="Liu Y."/>
            <person name="Gu Z."/>
            <person name="Liu H."/>
            <person name="Zhou Y."/>
        </authorList>
    </citation>
    <scope>NUCLEOTIDE SEQUENCE [LARGE SCALE GENOMIC DNA]</scope>
    <source>
        <strain evidence="1 2">NH7-4</strain>
    </source>
</reference>
<dbReference type="Proteomes" id="UP000297540">
    <property type="component" value="Unassembled WGS sequence"/>
</dbReference>
<sequence>MDEPKHKDKHYYRGFLLAQFAALETTIDVYIASYFIDSDKKYDFMNIILNRLTFEAKRTALKTILDRKTPDFVKSKNNTWPNSAFIEELRLLNNERNIFAHYVDTIKHDESAIISLMEFRDKSKIVEYDWPKYESIVKRILSALKKLQDDDFVKSN</sequence>